<reference evidence="6 7" key="1">
    <citation type="submission" date="2018-10" db="EMBL/GenBank/DDBJ databases">
        <title>An updated phylogeny of the Alphaproteobacteria reveals that the parasitic Rickettsiales and Holosporales have independent origins.</title>
        <authorList>
            <person name="Munoz-Gomez S.A."/>
            <person name="Hess S."/>
            <person name="Burger G."/>
            <person name="Lang B.F."/>
            <person name="Susko E."/>
            <person name="Slamovits C.H."/>
            <person name="Roger A.J."/>
        </authorList>
    </citation>
    <scope>NUCLEOTIDE SEQUENCE [LARGE SCALE GENOMIC DNA]</scope>
    <source>
        <strain evidence="6">HOLO01</strain>
    </source>
</reference>
<sequence length="251" mass="27773">MTHPAIIVDHLTKKYHLGSIREDSFKKILGQWIGLHKKPIAETKEFLALNDVTFTVNQGEVLGIVGHNGAGKSTLLKVLSRITEPTSGEARVYGRVGTLLEIGTGFHPDLNGIENIFLNGSILGMRPPEIRQCLDEIIAFSGVEKFLYTPVKHYSSGMMVRLAFSVAAHLQADIIFLDEVWGAGDQEFSQKSIAKMKSIVKSGRTVVVISHDLAILKELCTRCLWMEKGRIIQDGPADRVIETYKESTKAT</sequence>
<comment type="similarity">
    <text evidence="1">Belongs to the ABC transporter superfamily.</text>
</comment>
<evidence type="ECO:0000256" key="2">
    <source>
        <dbReference type="ARBA" id="ARBA00022448"/>
    </source>
</evidence>
<dbReference type="CDD" id="cd03220">
    <property type="entry name" value="ABC_KpsT_Wzt"/>
    <property type="match status" value="1"/>
</dbReference>
<keyword evidence="3" id="KW-0547">Nucleotide-binding</keyword>
<dbReference type="PROSITE" id="PS50893">
    <property type="entry name" value="ABC_TRANSPORTER_2"/>
    <property type="match status" value="1"/>
</dbReference>
<comment type="caution">
    <text evidence="6">The sequence shown here is derived from an EMBL/GenBank/DDBJ whole genome shotgun (WGS) entry which is preliminary data.</text>
</comment>
<dbReference type="GO" id="GO:0016020">
    <property type="term" value="C:membrane"/>
    <property type="evidence" value="ECO:0007669"/>
    <property type="project" value="InterPro"/>
</dbReference>
<dbReference type="InterPro" id="IPR050683">
    <property type="entry name" value="Bact_Polysacc_Export_ATP-bd"/>
</dbReference>
<dbReference type="InterPro" id="IPR027417">
    <property type="entry name" value="P-loop_NTPase"/>
</dbReference>
<evidence type="ECO:0000256" key="4">
    <source>
        <dbReference type="ARBA" id="ARBA00022840"/>
    </source>
</evidence>
<dbReference type="OrthoDB" id="9778870at2"/>
<keyword evidence="4 6" id="KW-0067">ATP-binding</keyword>
<name>A0A4Q7DJ25_9PROT</name>
<protein>
    <submittedName>
        <fullName evidence="6">ABC transporter ATP-binding protein</fullName>
    </submittedName>
</protein>
<dbReference type="PROSITE" id="PS00211">
    <property type="entry name" value="ABC_TRANSPORTER_1"/>
    <property type="match status" value="1"/>
</dbReference>
<proteinExistence type="inferred from homology"/>
<accession>A0A4Q7DJ25</accession>
<dbReference type="InterPro" id="IPR003439">
    <property type="entry name" value="ABC_transporter-like_ATP-bd"/>
</dbReference>
<dbReference type="PANTHER" id="PTHR46743:SF2">
    <property type="entry name" value="TEICHOIC ACIDS EXPORT ATP-BINDING PROTEIN TAGH"/>
    <property type="match status" value="1"/>
</dbReference>
<dbReference type="SUPFAM" id="SSF52540">
    <property type="entry name" value="P-loop containing nucleoside triphosphate hydrolases"/>
    <property type="match status" value="1"/>
</dbReference>
<dbReference type="GO" id="GO:0005524">
    <property type="term" value="F:ATP binding"/>
    <property type="evidence" value="ECO:0007669"/>
    <property type="project" value="UniProtKB-KW"/>
</dbReference>
<dbReference type="Pfam" id="PF00005">
    <property type="entry name" value="ABC_tran"/>
    <property type="match status" value="1"/>
</dbReference>
<dbReference type="InterPro" id="IPR017871">
    <property type="entry name" value="ABC_transporter-like_CS"/>
</dbReference>
<gene>
    <name evidence="6" type="ORF">EQU50_01780</name>
</gene>
<feature type="domain" description="ABC transporter" evidence="5">
    <location>
        <begin position="20"/>
        <end position="250"/>
    </location>
</feature>
<dbReference type="InterPro" id="IPR015860">
    <property type="entry name" value="ABC_transpr_TagH-like"/>
</dbReference>
<evidence type="ECO:0000313" key="7">
    <source>
        <dbReference type="Proteomes" id="UP000293550"/>
    </source>
</evidence>
<keyword evidence="2" id="KW-0813">Transport</keyword>
<dbReference type="GO" id="GO:0140359">
    <property type="term" value="F:ABC-type transporter activity"/>
    <property type="evidence" value="ECO:0007669"/>
    <property type="project" value="InterPro"/>
</dbReference>
<evidence type="ECO:0000313" key="6">
    <source>
        <dbReference type="EMBL" id="RZI46742.1"/>
    </source>
</evidence>
<evidence type="ECO:0000256" key="1">
    <source>
        <dbReference type="ARBA" id="ARBA00005417"/>
    </source>
</evidence>
<dbReference type="PANTHER" id="PTHR46743">
    <property type="entry name" value="TEICHOIC ACIDS EXPORT ATP-BINDING PROTEIN TAGH"/>
    <property type="match status" value="1"/>
</dbReference>
<dbReference type="AlphaFoldDB" id="A0A4Q7DJ25"/>
<organism evidence="6 7">
    <name type="scientific">Candidatus Finniella inopinata</name>
    <dbReference type="NCBI Taxonomy" id="1696036"/>
    <lineage>
        <taxon>Bacteria</taxon>
        <taxon>Pseudomonadati</taxon>
        <taxon>Pseudomonadota</taxon>
        <taxon>Alphaproteobacteria</taxon>
        <taxon>Holosporales</taxon>
        <taxon>Candidatus Paracaedibacteraceae</taxon>
        <taxon>Candidatus Finniella</taxon>
    </lineage>
</organism>
<evidence type="ECO:0000259" key="5">
    <source>
        <dbReference type="PROSITE" id="PS50893"/>
    </source>
</evidence>
<keyword evidence="7" id="KW-1185">Reference proteome</keyword>
<dbReference type="GO" id="GO:0016887">
    <property type="term" value="F:ATP hydrolysis activity"/>
    <property type="evidence" value="ECO:0007669"/>
    <property type="project" value="InterPro"/>
</dbReference>
<dbReference type="Proteomes" id="UP000293550">
    <property type="component" value="Unassembled WGS sequence"/>
</dbReference>
<dbReference type="RefSeq" id="WP_130153451.1">
    <property type="nucleotide sequence ID" value="NZ_SCFB01000003.1"/>
</dbReference>
<dbReference type="SMART" id="SM00382">
    <property type="entry name" value="AAA"/>
    <property type="match status" value="1"/>
</dbReference>
<evidence type="ECO:0000256" key="3">
    <source>
        <dbReference type="ARBA" id="ARBA00022741"/>
    </source>
</evidence>
<dbReference type="Gene3D" id="3.40.50.300">
    <property type="entry name" value="P-loop containing nucleotide triphosphate hydrolases"/>
    <property type="match status" value="1"/>
</dbReference>
<dbReference type="EMBL" id="SCFB01000003">
    <property type="protein sequence ID" value="RZI46742.1"/>
    <property type="molecule type" value="Genomic_DNA"/>
</dbReference>
<dbReference type="InterPro" id="IPR003593">
    <property type="entry name" value="AAA+_ATPase"/>
</dbReference>